<keyword evidence="13 15" id="KW-0030">Aminoacyl-tRNA synthetase</keyword>
<feature type="domain" description="B5" evidence="19">
    <location>
        <begin position="407"/>
        <end position="482"/>
    </location>
</feature>
<dbReference type="FunFam" id="3.30.930.10:FF:000022">
    <property type="entry name" value="Phenylalanine--tRNA ligase beta subunit"/>
    <property type="match status" value="1"/>
</dbReference>
<proteinExistence type="inferred from homology"/>
<evidence type="ECO:0000256" key="16">
    <source>
        <dbReference type="PROSITE-ProRule" id="PRU00209"/>
    </source>
</evidence>
<protein>
    <recommendedName>
        <fullName evidence="15">Phenylalanine--tRNA ligase beta subunit</fullName>
        <ecNumber evidence="15">6.1.1.20</ecNumber>
    </recommendedName>
    <alternativeName>
        <fullName evidence="15">Phenylalanyl-tRNA synthetase beta subunit</fullName>
        <shortName evidence="15">PheRS</shortName>
    </alternativeName>
</protein>
<name>A0A0R1NT71_9LACO</name>
<dbReference type="GO" id="GO:0000049">
    <property type="term" value="F:tRNA binding"/>
    <property type="evidence" value="ECO:0007669"/>
    <property type="project" value="UniProtKB-UniRule"/>
</dbReference>
<dbReference type="PROSITE" id="PS50886">
    <property type="entry name" value="TRBD"/>
    <property type="match status" value="1"/>
</dbReference>
<dbReference type="PROSITE" id="PS51447">
    <property type="entry name" value="FDX_ACB"/>
    <property type="match status" value="1"/>
</dbReference>
<dbReference type="Proteomes" id="UP000051439">
    <property type="component" value="Unassembled WGS sequence"/>
</dbReference>
<comment type="caution">
    <text evidence="20">The sequence shown here is derived from an EMBL/GenBank/DDBJ whole genome shotgun (WGS) entry which is preliminary data.</text>
</comment>
<dbReference type="SUPFAM" id="SSF50249">
    <property type="entry name" value="Nucleic acid-binding proteins"/>
    <property type="match status" value="1"/>
</dbReference>
<dbReference type="GO" id="GO:0000287">
    <property type="term" value="F:magnesium ion binding"/>
    <property type="evidence" value="ECO:0007669"/>
    <property type="project" value="UniProtKB-UniRule"/>
</dbReference>
<feature type="binding site" evidence="15">
    <location>
        <position position="469"/>
    </location>
    <ligand>
        <name>Mg(2+)</name>
        <dbReference type="ChEBI" id="CHEBI:18420"/>
        <note>shared with alpha subunit</note>
    </ligand>
</feature>
<dbReference type="PATRIC" id="fig|1423766.4.peg.227"/>
<organism evidence="20 21">
    <name type="scientific">Lentilactobacillus kisonensis DSM 19906 = JCM 15041</name>
    <dbReference type="NCBI Taxonomy" id="1423766"/>
    <lineage>
        <taxon>Bacteria</taxon>
        <taxon>Bacillati</taxon>
        <taxon>Bacillota</taxon>
        <taxon>Bacilli</taxon>
        <taxon>Lactobacillales</taxon>
        <taxon>Lactobacillaceae</taxon>
        <taxon>Lentilactobacillus</taxon>
    </lineage>
</organism>
<dbReference type="Pfam" id="PF03147">
    <property type="entry name" value="FDX-ACB"/>
    <property type="match status" value="1"/>
</dbReference>
<keyword evidence="4 15" id="KW-0963">Cytoplasm</keyword>
<dbReference type="NCBIfam" id="TIGR00472">
    <property type="entry name" value="pheT_bact"/>
    <property type="match status" value="1"/>
</dbReference>
<dbReference type="GO" id="GO:0009328">
    <property type="term" value="C:phenylalanine-tRNA ligase complex"/>
    <property type="evidence" value="ECO:0007669"/>
    <property type="project" value="TreeGrafter"/>
</dbReference>
<feature type="binding site" evidence="15">
    <location>
        <position position="466"/>
    </location>
    <ligand>
        <name>Mg(2+)</name>
        <dbReference type="ChEBI" id="CHEBI:18420"/>
        <note>shared with alpha subunit</note>
    </ligand>
</feature>
<evidence type="ECO:0000256" key="6">
    <source>
        <dbReference type="ARBA" id="ARBA00022598"/>
    </source>
</evidence>
<dbReference type="InterPro" id="IPR005147">
    <property type="entry name" value="tRNA_synthase_B5-dom"/>
</dbReference>
<evidence type="ECO:0000256" key="14">
    <source>
        <dbReference type="ARBA" id="ARBA00049255"/>
    </source>
</evidence>
<comment type="cofactor">
    <cofactor evidence="15">
        <name>Mg(2+)</name>
        <dbReference type="ChEBI" id="CHEBI:18420"/>
    </cofactor>
    <text evidence="15">Binds 2 magnesium ions per tetramer.</text>
</comment>
<dbReference type="InterPro" id="IPR036690">
    <property type="entry name" value="Fdx_antiC-bd_sf"/>
</dbReference>
<dbReference type="EC" id="6.1.1.20" evidence="15"/>
<evidence type="ECO:0000256" key="3">
    <source>
        <dbReference type="ARBA" id="ARBA00011209"/>
    </source>
</evidence>
<keyword evidence="12 15" id="KW-0648">Protein biosynthesis</keyword>
<dbReference type="FunFam" id="3.50.40.10:FF:000001">
    <property type="entry name" value="Phenylalanine--tRNA ligase beta subunit"/>
    <property type="match status" value="1"/>
</dbReference>
<evidence type="ECO:0000256" key="13">
    <source>
        <dbReference type="ARBA" id="ARBA00023146"/>
    </source>
</evidence>
<keyword evidence="21" id="KW-1185">Reference proteome</keyword>
<evidence type="ECO:0000256" key="11">
    <source>
        <dbReference type="ARBA" id="ARBA00022884"/>
    </source>
</evidence>
<dbReference type="InterPro" id="IPR045060">
    <property type="entry name" value="Phe-tRNA-ligase_IIc_bsu"/>
</dbReference>
<evidence type="ECO:0000256" key="9">
    <source>
        <dbReference type="ARBA" id="ARBA00022840"/>
    </source>
</evidence>
<keyword evidence="7 15" id="KW-0479">Metal-binding</keyword>
<dbReference type="InterPro" id="IPR005146">
    <property type="entry name" value="B3/B4_tRNA-bd"/>
</dbReference>
<dbReference type="SMART" id="SM00874">
    <property type="entry name" value="B5"/>
    <property type="match status" value="1"/>
</dbReference>
<dbReference type="EMBL" id="AZEB01000001">
    <property type="protein sequence ID" value="KRL23502.1"/>
    <property type="molecule type" value="Genomic_DNA"/>
</dbReference>
<dbReference type="InterPro" id="IPR005121">
    <property type="entry name" value="Fdx_antiC-bd"/>
</dbReference>
<dbReference type="Pfam" id="PF03484">
    <property type="entry name" value="B5"/>
    <property type="match status" value="1"/>
</dbReference>
<gene>
    <name evidence="15" type="primary">pheT</name>
    <name evidence="20" type="ORF">FC98_GL000229</name>
</gene>
<reference evidence="20 21" key="1">
    <citation type="journal article" date="2015" name="Genome Announc.">
        <title>Expanding the biotechnology potential of lactobacilli through comparative genomics of 213 strains and associated genera.</title>
        <authorList>
            <person name="Sun Z."/>
            <person name="Harris H.M."/>
            <person name="McCann A."/>
            <person name="Guo C."/>
            <person name="Argimon S."/>
            <person name="Zhang W."/>
            <person name="Yang X."/>
            <person name="Jeffery I.B."/>
            <person name="Cooney J.C."/>
            <person name="Kagawa T.F."/>
            <person name="Liu W."/>
            <person name="Song Y."/>
            <person name="Salvetti E."/>
            <person name="Wrobel A."/>
            <person name="Rasinkangas P."/>
            <person name="Parkhill J."/>
            <person name="Rea M.C."/>
            <person name="O'Sullivan O."/>
            <person name="Ritari J."/>
            <person name="Douillard F.P."/>
            <person name="Paul Ross R."/>
            <person name="Yang R."/>
            <person name="Briner A.E."/>
            <person name="Felis G.E."/>
            <person name="de Vos W.M."/>
            <person name="Barrangou R."/>
            <person name="Klaenhammer T.R."/>
            <person name="Caufield P.W."/>
            <person name="Cui Y."/>
            <person name="Zhang H."/>
            <person name="O'Toole P.W."/>
        </authorList>
    </citation>
    <scope>NUCLEOTIDE SEQUENCE [LARGE SCALE GENOMIC DNA]</scope>
    <source>
        <strain evidence="20 21">DSM 19906</strain>
    </source>
</reference>
<keyword evidence="8 15" id="KW-0547">Nucleotide-binding</keyword>
<dbReference type="InterPro" id="IPR012340">
    <property type="entry name" value="NA-bd_OB-fold"/>
</dbReference>
<sequence length="803" mass="89256">MKVSYKWLKQYLDLDMPAKDLAEKIERTAVEVDSVKVAEDGLKKLVVGHILSMKDHPESDHLHICSVDVGEDEPLQIVCGAPNVAAGQKVIVALPNSRIGGNVKIKRSKMRGVESSGMICALDEIGFSKDVVPKEWADGIYVFDDDVPVGEPIYHYLGMDDPIIDLDVTPNRGDMLSIIGTVHELAAIYDQQPEIKKPVVDEDATLDAQAEISATADSKLAKTYKLRVVEDVKIAPSPAWLQIILWNAGIRPINNVVDVTNYILLKYGQPLHSFDKDKINGNITVRNAAKGEKLTTLDEDNHELSTEDIVIADQDQPIALAGVMGGFNTQIDNDTQNVVIESAIFDSFHIRKTAQRHVLHTEASQRFERGINPDGVADALNEAVSLIKQLAGGKIAKGTITASDYHPELPVISITAERTNHVLGTSLKLDEIKAIFDRLGFSSITDGDQLQVTIPARRWDIHIDADLFEEVARIYGYDNLPATLPTGRQTIGVLTAAQRLQRAVRQILEGIGLTQAISYSLTTEEKAKMFLMQSSEPTQLLWPMTQDHTTLRMNLLSGLLDDVAYNHARKVDDVALYESGRVFYKDSADQVRPKEVEHIAGVITGNLTNPSWNNHVKAADFFLIKGMVNQFIVNLGIKGDISYTATDQYPEMHPGRTAEISIHGHDVGFVGQIHPQIAKKFKIKETYAFELDMQALIDLPKNDDQYQAVAKYPSIKRDISIIVDSEITNDQIVQLMQKRGGAYLHEIRLFDVYEGKNVPDGKKSMAYSLTYVNPRETLKDEVVNTAFEKIKKRLTADLNAEIR</sequence>
<evidence type="ECO:0000256" key="2">
    <source>
        <dbReference type="ARBA" id="ARBA00008653"/>
    </source>
</evidence>
<evidence type="ECO:0000313" key="20">
    <source>
        <dbReference type="EMBL" id="KRL23502.1"/>
    </source>
</evidence>
<dbReference type="InterPro" id="IPR033714">
    <property type="entry name" value="tRNA_bind_bactPheRS"/>
</dbReference>
<evidence type="ECO:0000256" key="10">
    <source>
        <dbReference type="ARBA" id="ARBA00022842"/>
    </source>
</evidence>
<dbReference type="FunFam" id="2.40.50.140:FF:000045">
    <property type="entry name" value="Phenylalanine--tRNA ligase beta subunit"/>
    <property type="match status" value="1"/>
</dbReference>
<evidence type="ECO:0000256" key="7">
    <source>
        <dbReference type="ARBA" id="ARBA00022723"/>
    </source>
</evidence>
<dbReference type="SUPFAM" id="SSF55681">
    <property type="entry name" value="Class II aaRS and biotin synthetases"/>
    <property type="match status" value="1"/>
</dbReference>
<dbReference type="InterPro" id="IPR002547">
    <property type="entry name" value="tRNA-bd_dom"/>
</dbReference>
<dbReference type="GO" id="GO:0005524">
    <property type="term" value="F:ATP binding"/>
    <property type="evidence" value="ECO:0007669"/>
    <property type="project" value="UniProtKB-UniRule"/>
</dbReference>
<keyword evidence="6 15" id="KW-0436">Ligase</keyword>
<evidence type="ECO:0000256" key="8">
    <source>
        <dbReference type="ARBA" id="ARBA00022741"/>
    </source>
</evidence>
<dbReference type="InterPro" id="IPR041616">
    <property type="entry name" value="PheRS_beta_core"/>
</dbReference>
<evidence type="ECO:0000259" key="17">
    <source>
        <dbReference type="PROSITE" id="PS50886"/>
    </source>
</evidence>
<dbReference type="GO" id="GO:0140096">
    <property type="term" value="F:catalytic activity, acting on a protein"/>
    <property type="evidence" value="ECO:0007669"/>
    <property type="project" value="UniProtKB-ARBA"/>
</dbReference>
<comment type="subunit">
    <text evidence="3 15">Tetramer of two alpha and two beta subunits.</text>
</comment>
<comment type="subcellular location">
    <subcellularLocation>
        <location evidence="1 15">Cytoplasm</location>
    </subcellularLocation>
</comment>
<dbReference type="GO" id="GO:0006432">
    <property type="term" value="P:phenylalanyl-tRNA aminoacylation"/>
    <property type="evidence" value="ECO:0007669"/>
    <property type="project" value="UniProtKB-UniRule"/>
</dbReference>
<dbReference type="PANTHER" id="PTHR10947">
    <property type="entry name" value="PHENYLALANYL-TRNA SYNTHETASE BETA CHAIN AND LEUCINE-RICH REPEAT-CONTAINING PROTEIN 47"/>
    <property type="match status" value="1"/>
</dbReference>
<evidence type="ECO:0000256" key="4">
    <source>
        <dbReference type="ARBA" id="ARBA00022490"/>
    </source>
</evidence>
<keyword evidence="5 16" id="KW-0820">tRNA-binding</keyword>
<dbReference type="Gene3D" id="3.30.930.10">
    <property type="entry name" value="Bira Bifunctional Protein, Domain 2"/>
    <property type="match status" value="1"/>
</dbReference>
<dbReference type="SMART" id="SM00896">
    <property type="entry name" value="FDX-ACB"/>
    <property type="match status" value="1"/>
</dbReference>
<dbReference type="FunFam" id="3.30.70.380:FF:000001">
    <property type="entry name" value="Phenylalanine--tRNA ligase beta subunit"/>
    <property type="match status" value="1"/>
</dbReference>
<comment type="similarity">
    <text evidence="2 15">Belongs to the phenylalanyl-tRNA synthetase beta subunit family. Type 1 subfamily.</text>
</comment>
<evidence type="ECO:0000256" key="15">
    <source>
        <dbReference type="HAMAP-Rule" id="MF_00283"/>
    </source>
</evidence>
<evidence type="ECO:0000256" key="12">
    <source>
        <dbReference type="ARBA" id="ARBA00022917"/>
    </source>
</evidence>
<evidence type="ECO:0000259" key="19">
    <source>
        <dbReference type="PROSITE" id="PS51483"/>
    </source>
</evidence>
<dbReference type="InterPro" id="IPR020825">
    <property type="entry name" value="Phe-tRNA_synthase-like_B3/B4"/>
</dbReference>
<evidence type="ECO:0000313" key="21">
    <source>
        <dbReference type="Proteomes" id="UP000051439"/>
    </source>
</evidence>
<dbReference type="Pfam" id="PF01588">
    <property type="entry name" value="tRNA_bind"/>
    <property type="match status" value="1"/>
</dbReference>
<comment type="catalytic activity">
    <reaction evidence="14 15">
        <text>tRNA(Phe) + L-phenylalanine + ATP = L-phenylalanyl-tRNA(Phe) + AMP + diphosphate + H(+)</text>
        <dbReference type="Rhea" id="RHEA:19413"/>
        <dbReference type="Rhea" id="RHEA-COMP:9668"/>
        <dbReference type="Rhea" id="RHEA-COMP:9699"/>
        <dbReference type="ChEBI" id="CHEBI:15378"/>
        <dbReference type="ChEBI" id="CHEBI:30616"/>
        <dbReference type="ChEBI" id="CHEBI:33019"/>
        <dbReference type="ChEBI" id="CHEBI:58095"/>
        <dbReference type="ChEBI" id="CHEBI:78442"/>
        <dbReference type="ChEBI" id="CHEBI:78531"/>
        <dbReference type="ChEBI" id="CHEBI:456215"/>
        <dbReference type="EC" id="6.1.1.20"/>
    </reaction>
</comment>
<keyword evidence="10 15" id="KW-0460">Magnesium</keyword>
<dbReference type="NCBIfam" id="NF045760">
    <property type="entry name" value="YtpR"/>
    <property type="match status" value="1"/>
</dbReference>
<dbReference type="Gene3D" id="3.30.56.10">
    <property type="match status" value="2"/>
</dbReference>
<dbReference type="SUPFAM" id="SSF46955">
    <property type="entry name" value="Putative DNA-binding domain"/>
    <property type="match status" value="1"/>
</dbReference>
<evidence type="ECO:0000256" key="1">
    <source>
        <dbReference type="ARBA" id="ARBA00004496"/>
    </source>
</evidence>
<evidence type="ECO:0000256" key="5">
    <source>
        <dbReference type="ARBA" id="ARBA00022555"/>
    </source>
</evidence>
<dbReference type="CDD" id="cd00769">
    <property type="entry name" value="PheRS_beta_core"/>
    <property type="match status" value="1"/>
</dbReference>
<dbReference type="Pfam" id="PF17759">
    <property type="entry name" value="tRNA_synthFbeta"/>
    <property type="match status" value="1"/>
</dbReference>
<feature type="domain" description="FDX-ACB" evidence="18">
    <location>
        <begin position="710"/>
        <end position="803"/>
    </location>
</feature>
<dbReference type="Gene3D" id="3.30.70.380">
    <property type="entry name" value="Ferrodoxin-fold anticodon-binding domain"/>
    <property type="match status" value="1"/>
</dbReference>
<dbReference type="SUPFAM" id="SSF56037">
    <property type="entry name" value="PheT/TilS domain"/>
    <property type="match status" value="1"/>
</dbReference>
<dbReference type="InterPro" id="IPR009061">
    <property type="entry name" value="DNA-bd_dom_put_sf"/>
</dbReference>
<dbReference type="SUPFAM" id="SSF54991">
    <property type="entry name" value="Anticodon-binding domain of PheRS"/>
    <property type="match status" value="1"/>
</dbReference>
<dbReference type="Pfam" id="PF03483">
    <property type="entry name" value="B3_4"/>
    <property type="match status" value="1"/>
</dbReference>
<accession>A0A0R1NT71</accession>
<dbReference type="FunFam" id="3.30.56.10:FF:000002">
    <property type="entry name" value="Phenylalanine--tRNA ligase beta subunit"/>
    <property type="match status" value="1"/>
</dbReference>
<dbReference type="GO" id="GO:0016740">
    <property type="term" value="F:transferase activity"/>
    <property type="evidence" value="ECO:0007669"/>
    <property type="project" value="UniProtKB-ARBA"/>
</dbReference>
<dbReference type="RefSeq" id="WP_008856879.1">
    <property type="nucleotide sequence ID" value="NZ_AZEB01000001.1"/>
</dbReference>
<dbReference type="InterPro" id="IPR045864">
    <property type="entry name" value="aa-tRNA-synth_II/BPL/LPL"/>
</dbReference>
<dbReference type="InterPro" id="IPR004532">
    <property type="entry name" value="Phe-tRNA-ligase_IIc_bsu_bact"/>
</dbReference>
<feature type="binding site" evidence="15">
    <location>
        <position position="460"/>
    </location>
    <ligand>
        <name>Mg(2+)</name>
        <dbReference type="ChEBI" id="CHEBI:18420"/>
        <note>shared with alpha subunit</note>
    </ligand>
</feature>
<dbReference type="CDD" id="cd02796">
    <property type="entry name" value="tRNA_bind_bactPheRS"/>
    <property type="match status" value="1"/>
</dbReference>
<dbReference type="Gene3D" id="3.50.40.10">
    <property type="entry name" value="Phenylalanyl-trna Synthetase, Chain B, domain 3"/>
    <property type="match status" value="1"/>
</dbReference>
<dbReference type="Gene3D" id="2.40.50.140">
    <property type="entry name" value="Nucleic acid-binding proteins"/>
    <property type="match status" value="1"/>
</dbReference>
<dbReference type="HAMAP" id="MF_00283">
    <property type="entry name" value="Phe_tRNA_synth_beta1"/>
    <property type="match status" value="1"/>
</dbReference>
<keyword evidence="11 16" id="KW-0694">RNA-binding</keyword>
<keyword evidence="9 15" id="KW-0067">ATP-binding</keyword>
<dbReference type="PANTHER" id="PTHR10947:SF0">
    <property type="entry name" value="PHENYLALANINE--TRNA LIGASE BETA SUBUNIT"/>
    <property type="match status" value="1"/>
</dbReference>
<dbReference type="PROSITE" id="PS51483">
    <property type="entry name" value="B5"/>
    <property type="match status" value="1"/>
</dbReference>
<dbReference type="AlphaFoldDB" id="A0A0R1NT71"/>
<evidence type="ECO:0000259" key="18">
    <source>
        <dbReference type="PROSITE" id="PS51447"/>
    </source>
</evidence>
<dbReference type="SMART" id="SM00873">
    <property type="entry name" value="B3_4"/>
    <property type="match status" value="1"/>
</dbReference>
<feature type="domain" description="TRNA-binding" evidence="17">
    <location>
        <begin position="39"/>
        <end position="154"/>
    </location>
</feature>
<feature type="binding site" evidence="15">
    <location>
        <position position="470"/>
    </location>
    <ligand>
        <name>Mg(2+)</name>
        <dbReference type="ChEBI" id="CHEBI:18420"/>
        <note>shared with alpha subunit</note>
    </ligand>
</feature>
<dbReference type="GO" id="GO:0004826">
    <property type="term" value="F:phenylalanine-tRNA ligase activity"/>
    <property type="evidence" value="ECO:0007669"/>
    <property type="project" value="UniProtKB-UniRule"/>
</dbReference>